<keyword evidence="1" id="KW-1185">Reference proteome</keyword>
<evidence type="ECO:0000313" key="2">
    <source>
        <dbReference type="WBParaSite" id="jg12039"/>
    </source>
</evidence>
<dbReference type="WBParaSite" id="jg12039">
    <property type="protein sequence ID" value="jg12039"/>
    <property type="gene ID" value="jg12039"/>
</dbReference>
<accession>A0A915CS42</accession>
<name>A0A915CS42_9BILA</name>
<proteinExistence type="predicted"/>
<evidence type="ECO:0000313" key="1">
    <source>
        <dbReference type="Proteomes" id="UP000887574"/>
    </source>
</evidence>
<dbReference type="AlphaFoldDB" id="A0A915CS42"/>
<sequence>MIFSTAENDAIYKYSSNNTDWAQFKLQNPWAANVSEETLRKQVMIFSTAQDDAIYEYGSENTDWTRFKLQNPWAANVSEETLRKR</sequence>
<reference evidence="2" key="1">
    <citation type="submission" date="2022-11" db="UniProtKB">
        <authorList>
            <consortium name="WormBaseParasite"/>
        </authorList>
    </citation>
    <scope>IDENTIFICATION</scope>
</reference>
<protein>
    <submittedName>
        <fullName evidence="2">Uncharacterized protein</fullName>
    </submittedName>
</protein>
<dbReference type="Proteomes" id="UP000887574">
    <property type="component" value="Unplaced"/>
</dbReference>
<organism evidence="1 2">
    <name type="scientific">Ditylenchus dipsaci</name>
    <dbReference type="NCBI Taxonomy" id="166011"/>
    <lineage>
        <taxon>Eukaryota</taxon>
        <taxon>Metazoa</taxon>
        <taxon>Ecdysozoa</taxon>
        <taxon>Nematoda</taxon>
        <taxon>Chromadorea</taxon>
        <taxon>Rhabditida</taxon>
        <taxon>Tylenchina</taxon>
        <taxon>Tylenchomorpha</taxon>
        <taxon>Sphaerularioidea</taxon>
        <taxon>Anguinidae</taxon>
        <taxon>Anguininae</taxon>
        <taxon>Ditylenchus</taxon>
    </lineage>
</organism>